<evidence type="ECO:0000313" key="1">
    <source>
        <dbReference type="EMBL" id="KAL3288320.1"/>
    </source>
</evidence>
<organism evidence="1 2">
    <name type="scientific">Cryptolaemus montrouzieri</name>
    <dbReference type="NCBI Taxonomy" id="559131"/>
    <lineage>
        <taxon>Eukaryota</taxon>
        <taxon>Metazoa</taxon>
        <taxon>Ecdysozoa</taxon>
        <taxon>Arthropoda</taxon>
        <taxon>Hexapoda</taxon>
        <taxon>Insecta</taxon>
        <taxon>Pterygota</taxon>
        <taxon>Neoptera</taxon>
        <taxon>Endopterygota</taxon>
        <taxon>Coleoptera</taxon>
        <taxon>Polyphaga</taxon>
        <taxon>Cucujiformia</taxon>
        <taxon>Coccinelloidea</taxon>
        <taxon>Coccinellidae</taxon>
        <taxon>Scymninae</taxon>
        <taxon>Scymnini</taxon>
        <taxon>Cryptolaemus</taxon>
    </lineage>
</organism>
<gene>
    <name evidence="1" type="ORF">HHI36_002768</name>
</gene>
<protein>
    <submittedName>
        <fullName evidence="1">Uncharacterized protein</fullName>
    </submittedName>
</protein>
<sequence>MPKVSVRSAKHYILWIEDISPPHEIQLVHQIDELIMKSLTLKSGLDRYRPKS</sequence>
<dbReference type="Proteomes" id="UP001516400">
    <property type="component" value="Unassembled WGS sequence"/>
</dbReference>
<evidence type="ECO:0000313" key="2">
    <source>
        <dbReference type="Proteomes" id="UP001516400"/>
    </source>
</evidence>
<reference evidence="1 2" key="1">
    <citation type="journal article" date="2021" name="BMC Biol.">
        <title>Horizontally acquired antibacterial genes associated with adaptive radiation of ladybird beetles.</title>
        <authorList>
            <person name="Li H.S."/>
            <person name="Tang X.F."/>
            <person name="Huang Y.H."/>
            <person name="Xu Z.Y."/>
            <person name="Chen M.L."/>
            <person name="Du X.Y."/>
            <person name="Qiu B.Y."/>
            <person name="Chen P.T."/>
            <person name="Zhang W."/>
            <person name="Slipinski A."/>
            <person name="Escalona H.E."/>
            <person name="Waterhouse R.M."/>
            <person name="Zwick A."/>
            <person name="Pang H."/>
        </authorList>
    </citation>
    <scope>NUCLEOTIDE SEQUENCE [LARGE SCALE GENOMIC DNA]</scope>
    <source>
        <strain evidence="1">SYSU2018</strain>
    </source>
</reference>
<dbReference type="AlphaFoldDB" id="A0ABD2PD05"/>
<proteinExistence type="predicted"/>
<comment type="caution">
    <text evidence="1">The sequence shown here is derived from an EMBL/GenBank/DDBJ whole genome shotgun (WGS) entry which is preliminary data.</text>
</comment>
<keyword evidence="2" id="KW-1185">Reference proteome</keyword>
<feature type="non-terminal residue" evidence="1">
    <location>
        <position position="52"/>
    </location>
</feature>
<accession>A0ABD2PD05</accession>
<name>A0ABD2PD05_9CUCU</name>
<dbReference type="EMBL" id="JABFTP020000185">
    <property type="protein sequence ID" value="KAL3288320.1"/>
    <property type="molecule type" value="Genomic_DNA"/>
</dbReference>